<comment type="caution">
    <text evidence="3">The sequence shown here is derived from an EMBL/GenBank/DDBJ whole genome shotgun (WGS) entry which is preliminary data.</text>
</comment>
<dbReference type="InterPro" id="IPR012902">
    <property type="entry name" value="N_methyl_site"/>
</dbReference>
<dbReference type="NCBIfam" id="TIGR02532">
    <property type="entry name" value="IV_pilin_GFxxxE"/>
    <property type="match status" value="1"/>
</dbReference>
<protein>
    <recommendedName>
        <fullName evidence="2">DUF1559 domain-containing protein</fullName>
    </recommendedName>
</protein>
<evidence type="ECO:0000256" key="1">
    <source>
        <dbReference type="SAM" id="Phobius"/>
    </source>
</evidence>
<dbReference type="InterPro" id="IPR045584">
    <property type="entry name" value="Pilin-like"/>
</dbReference>
<accession>A0A5C6CCE8</accession>
<evidence type="ECO:0000259" key="2">
    <source>
        <dbReference type="Pfam" id="PF07596"/>
    </source>
</evidence>
<evidence type="ECO:0000313" key="4">
    <source>
        <dbReference type="Proteomes" id="UP000316304"/>
    </source>
</evidence>
<dbReference type="Gene3D" id="3.30.700.10">
    <property type="entry name" value="Glycoprotein, Type 4 Pilin"/>
    <property type="match status" value="1"/>
</dbReference>
<dbReference type="AlphaFoldDB" id="A0A5C6CCE8"/>
<dbReference type="Pfam" id="PF07596">
    <property type="entry name" value="SBP_bac_10"/>
    <property type="match status" value="1"/>
</dbReference>
<feature type="domain" description="DUF1559" evidence="2">
    <location>
        <begin position="72"/>
        <end position="322"/>
    </location>
</feature>
<dbReference type="Proteomes" id="UP000316304">
    <property type="component" value="Unassembled WGS sequence"/>
</dbReference>
<dbReference type="SUPFAM" id="SSF54523">
    <property type="entry name" value="Pili subunits"/>
    <property type="match status" value="1"/>
</dbReference>
<dbReference type="Pfam" id="PF07963">
    <property type="entry name" value="N_methyl"/>
    <property type="match status" value="1"/>
</dbReference>
<dbReference type="PANTHER" id="PTHR30093:SF2">
    <property type="entry name" value="TYPE II SECRETION SYSTEM PROTEIN H"/>
    <property type="match status" value="1"/>
</dbReference>
<keyword evidence="1" id="KW-1133">Transmembrane helix</keyword>
<keyword evidence="1" id="KW-0472">Membrane</keyword>
<organism evidence="3 4">
    <name type="scientific">Novipirellula galeiformis</name>
    <dbReference type="NCBI Taxonomy" id="2528004"/>
    <lineage>
        <taxon>Bacteria</taxon>
        <taxon>Pseudomonadati</taxon>
        <taxon>Planctomycetota</taxon>
        <taxon>Planctomycetia</taxon>
        <taxon>Pirellulales</taxon>
        <taxon>Pirellulaceae</taxon>
        <taxon>Novipirellula</taxon>
    </lineage>
</organism>
<name>A0A5C6CCE8_9BACT</name>
<keyword evidence="1" id="KW-0812">Transmembrane</keyword>
<proteinExistence type="predicted"/>
<feature type="transmembrane region" description="Helical" evidence="1">
    <location>
        <begin position="46"/>
        <end position="71"/>
    </location>
</feature>
<evidence type="ECO:0000313" key="3">
    <source>
        <dbReference type="EMBL" id="TWU21705.1"/>
    </source>
</evidence>
<dbReference type="NCBIfam" id="TIGR04294">
    <property type="entry name" value="pre_pil_HX9DG"/>
    <property type="match status" value="1"/>
</dbReference>
<dbReference type="InterPro" id="IPR011453">
    <property type="entry name" value="DUF1559"/>
</dbReference>
<gene>
    <name evidence="3" type="ORF">Pla52o_38920</name>
</gene>
<keyword evidence="4" id="KW-1185">Reference proteome</keyword>
<reference evidence="3 4" key="1">
    <citation type="submission" date="2019-02" db="EMBL/GenBank/DDBJ databases">
        <title>Deep-cultivation of Planctomycetes and their phenomic and genomic characterization uncovers novel biology.</title>
        <authorList>
            <person name="Wiegand S."/>
            <person name="Jogler M."/>
            <person name="Boedeker C."/>
            <person name="Pinto D."/>
            <person name="Vollmers J."/>
            <person name="Rivas-Marin E."/>
            <person name="Kohn T."/>
            <person name="Peeters S.H."/>
            <person name="Heuer A."/>
            <person name="Rast P."/>
            <person name="Oberbeckmann S."/>
            <person name="Bunk B."/>
            <person name="Jeske O."/>
            <person name="Meyerdierks A."/>
            <person name="Storesund J.E."/>
            <person name="Kallscheuer N."/>
            <person name="Luecker S."/>
            <person name="Lage O.M."/>
            <person name="Pohl T."/>
            <person name="Merkel B.J."/>
            <person name="Hornburger P."/>
            <person name="Mueller R.-W."/>
            <person name="Bruemmer F."/>
            <person name="Labrenz M."/>
            <person name="Spormann A.M."/>
            <person name="Op Den Camp H."/>
            <person name="Overmann J."/>
            <person name="Amann R."/>
            <person name="Jetten M.S.M."/>
            <person name="Mascher T."/>
            <person name="Medema M.H."/>
            <person name="Devos D.P."/>
            <person name="Kaster A.-K."/>
            <person name="Ovreas L."/>
            <person name="Rohde M."/>
            <person name="Galperin M.Y."/>
            <person name="Jogler C."/>
        </authorList>
    </citation>
    <scope>NUCLEOTIDE SEQUENCE [LARGE SCALE GENOMIC DNA]</scope>
    <source>
        <strain evidence="3 4">Pla52o</strain>
    </source>
</reference>
<dbReference type="EMBL" id="SJPT01000006">
    <property type="protein sequence ID" value="TWU21705.1"/>
    <property type="molecule type" value="Genomic_DNA"/>
</dbReference>
<sequence>MMSSNICCPLHHRDARAREPRAKFAPPSTKRPGVLPRHRHDGNARLGFTLVELLVVIAIIGVLVGLLLPAVQAAREAARRMSCSNNMKQVALGLHNYHDTHLNFPAGYYFWVSDPSPNESTWVTQLLPFIEQGALYDQITDFDYFGYGTPGTGVTLVTKTFLPTMTCPSDIDVELMFSAFARGNYAANNGIGPMYTDTINAAARGPVGVFGQNDSKNMKDILDGTSNTIMIAELLKSKGTDFRGVLHYPEGPLYQHNQIPNSNVPDQVRGSFCQSIDRAPCISGYTNHTTRAQVQASRSLHPGIVNVALVDGSVRTISETINLVTWQNLGIPDDGNVLADY</sequence>
<dbReference type="InterPro" id="IPR027558">
    <property type="entry name" value="Pre_pil_HX9DG_C"/>
</dbReference>
<dbReference type="PANTHER" id="PTHR30093">
    <property type="entry name" value="GENERAL SECRETION PATHWAY PROTEIN G"/>
    <property type="match status" value="1"/>
</dbReference>